<feature type="domain" description="DNA methylase N-4/N-6" evidence="8">
    <location>
        <begin position="89"/>
        <end position="450"/>
    </location>
</feature>
<dbReference type="Proteomes" id="UP001596166">
    <property type="component" value="Unassembled WGS sequence"/>
</dbReference>
<evidence type="ECO:0000256" key="2">
    <source>
        <dbReference type="ARBA" id="ARBA00011900"/>
    </source>
</evidence>
<dbReference type="GO" id="GO:0008168">
    <property type="term" value="F:methyltransferase activity"/>
    <property type="evidence" value="ECO:0007669"/>
    <property type="project" value="UniProtKB-KW"/>
</dbReference>
<dbReference type="Gene3D" id="3.40.50.150">
    <property type="entry name" value="Vaccinia Virus protein VP39"/>
    <property type="match status" value="1"/>
</dbReference>
<feature type="compositionally biased region" description="Polar residues" evidence="7">
    <location>
        <begin position="459"/>
        <end position="468"/>
    </location>
</feature>
<dbReference type="PROSITE" id="PS00092">
    <property type="entry name" value="N6_MTASE"/>
    <property type="match status" value="1"/>
</dbReference>
<evidence type="ECO:0000256" key="4">
    <source>
        <dbReference type="ARBA" id="ARBA00022679"/>
    </source>
</evidence>
<dbReference type="PRINTS" id="PR00506">
    <property type="entry name" value="D21N6MTFRASE"/>
</dbReference>
<feature type="region of interest" description="Disordered" evidence="7">
    <location>
        <begin position="450"/>
        <end position="475"/>
    </location>
</feature>
<organism evidence="9 10">
    <name type="scientific">Azospirillum himalayense</name>
    <dbReference type="NCBI Taxonomy" id="654847"/>
    <lineage>
        <taxon>Bacteria</taxon>
        <taxon>Pseudomonadati</taxon>
        <taxon>Pseudomonadota</taxon>
        <taxon>Alphaproteobacteria</taxon>
        <taxon>Rhodospirillales</taxon>
        <taxon>Azospirillaceae</taxon>
        <taxon>Azospirillum</taxon>
    </lineage>
</organism>
<comment type="catalytic activity">
    <reaction evidence="6">
        <text>a 2'-deoxyadenosine in DNA + S-adenosyl-L-methionine = an N(6)-methyl-2'-deoxyadenosine in DNA + S-adenosyl-L-homocysteine + H(+)</text>
        <dbReference type="Rhea" id="RHEA:15197"/>
        <dbReference type="Rhea" id="RHEA-COMP:12418"/>
        <dbReference type="Rhea" id="RHEA-COMP:12419"/>
        <dbReference type="ChEBI" id="CHEBI:15378"/>
        <dbReference type="ChEBI" id="CHEBI:57856"/>
        <dbReference type="ChEBI" id="CHEBI:59789"/>
        <dbReference type="ChEBI" id="CHEBI:90615"/>
        <dbReference type="ChEBI" id="CHEBI:90616"/>
        <dbReference type="EC" id="2.1.1.72"/>
    </reaction>
</comment>
<keyword evidence="3 9" id="KW-0489">Methyltransferase</keyword>
<sequence length="676" mass="76192">MTARDYDGYSREDLLRLLRERDADEAGGLRLSYAGQTPPWRIIRRVQPRRQKIEPKFCWGTEEEQACNMLAEGENLQTMVSLYKYRGQVDLIVTDPPYNTGEDFRYNDRWDEDPNDPDLGALVPAEDGSRHSKWLRFMVPRLWMMKEMLRPGGVLAICIDHRELFRLGMVLDEMFGEANRIAIINWQKSYSPKNNVGKRTHVSTSTEYVLVYAKNIDRAKTILLPRSEAMNARYSSIDGDPEPWAPGDLTGPGADSHYGQVYAIQSPFTGQLMYPGGGRCWAAERPRMKKMLEAWGCTYTSKDLGDGKAKALVIKGSLAKAKEAAEAVLKAGTWPVGYWRDNGLGNFRVKVYLKDVKKGVVPMTYWADETYDEPDVLGTTSWDHEQSGHSQTGLKELDALVGRDHGFETVKPLKLFKKIIQIWCPPKGIVLDPFAGSGTTGHAVLELNADNRVKPTTGEAAQSDTASENGKDDKQKLNKDRRFILIEQGRPERGDAYARTLTCLRLKRAITGERVTKEGKVIQGAEPLSGGFRFSKLTTKVDADAVLTLEREEMLDLLLTAHWDQRERASSHLRRLPAGEHAHLFAISARGEGFFLIWNGPDKPSILDRVAFRKIAEEAKAANLTAPYHVYARQLVYSGPNIEFYQIPDRILEKIGFNDAVQPYYANQEELEGDTA</sequence>
<dbReference type="InterPro" id="IPR002052">
    <property type="entry name" value="DNA_methylase_N6_adenine_CS"/>
</dbReference>
<evidence type="ECO:0000256" key="7">
    <source>
        <dbReference type="SAM" id="MobiDB-lite"/>
    </source>
</evidence>
<accession>A0ABW0G9D0</accession>
<evidence type="ECO:0000256" key="6">
    <source>
        <dbReference type="ARBA" id="ARBA00047942"/>
    </source>
</evidence>
<evidence type="ECO:0000256" key="1">
    <source>
        <dbReference type="ARBA" id="ARBA00006594"/>
    </source>
</evidence>
<dbReference type="EC" id="2.1.1.72" evidence="2"/>
<dbReference type="InterPro" id="IPR029063">
    <property type="entry name" value="SAM-dependent_MTases_sf"/>
</dbReference>
<dbReference type="GO" id="GO:0032259">
    <property type="term" value="P:methylation"/>
    <property type="evidence" value="ECO:0007669"/>
    <property type="project" value="UniProtKB-KW"/>
</dbReference>
<keyword evidence="4 9" id="KW-0808">Transferase</keyword>
<keyword evidence="10" id="KW-1185">Reference proteome</keyword>
<dbReference type="SUPFAM" id="SSF53335">
    <property type="entry name" value="S-adenosyl-L-methionine-dependent methyltransferases"/>
    <property type="match status" value="1"/>
</dbReference>
<evidence type="ECO:0000313" key="10">
    <source>
        <dbReference type="Proteomes" id="UP001596166"/>
    </source>
</evidence>
<reference evidence="10" key="1">
    <citation type="journal article" date="2019" name="Int. J. Syst. Evol. Microbiol.">
        <title>The Global Catalogue of Microorganisms (GCM) 10K type strain sequencing project: providing services to taxonomists for standard genome sequencing and annotation.</title>
        <authorList>
            <consortium name="The Broad Institute Genomics Platform"/>
            <consortium name="The Broad Institute Genome Sequencing Center for Infectious Disease"/>
            <person name="Wu L."/>
            <person name="Ma J."/>
        </authorList>
    </citation>
    <scope>NUCLEOTIDE SEQUENCE [LARGE SCALE GENOMIC DNA]</scope>
    <source>
        <strain evidence="10">CCUG 58760</strain>
    </source>
</reference>
<proteinExistence type="inferred from homology"/>
<name>A0ABW0G9D0_9PROT</name>
<dbReference type="EMBL" id="JBHSLC010000038">
    <property type="protein sequence ID" value="MFC5357084.1"/>
    <property type="molecule type" value="Genomic_DNA"/>
</dbReference>
<comment type="similarity">
    <text evidence="1">Belongs to the N(4)/N(6)-methyltransferase family.</text>
</comment>
<evidence type="ECO:0000256" key="5">
    <source>
        <dbReference type="ARBA" id="ARBA00022691"/>
    </source>
</evidence>
<dbReference type="InterPro" id="IPR002941">
    <property type="entry name" value="DNA_methylase_N4/N6"/>
</dbReference>
<dbReference type="InterPro" id="IPR002295">
    <property type="entry name" value="N4/N6-MTase_EcoPI_Mod-like"/>
</dbReference>
<evidence type="ECO:0000259" key="8">
    <source>
        <dbReference type="Pfam" id="PF01555"/>
    </source>
</evidence>
<gene>
    <name evidence="9" type="ORF">ACFPMG_18900</name>
</gene>
<evidence type="ECO:0000256" key="3">
    <source>
        <dbReference type="ARBA" id="ARBA00022603"/>
    </source>
</evidence>
<keyword evidence="5" id="KW-0949">S-adenosyl-L-methionine</keyword>
<protein>
    <recommendedName>
        <fullName evidence="2">site-specific DNA-methyltransferase (adenine-specific)</fullName>
        <ecNumber evidence="2">2.1.1.72</ecNumber>
    </recommendedName>
</protein>
<evidence type="ECO:0000313" key="9">
    <source>
        <dbReference type="EMBL" id="MFC5357084.1"/>
    </source>
</evidence>
<dbReference type="Pfam" id="PF01555">
    <property type="entry name" value="N6_N4_Mtase"/>
    <property type="match status" value="1"/>
</dbReference>
<comment type="caution">
    <text evidence="9">The sequence shown here is derived from an EMBL/GenBank/DDBJ whole genome shotgun (WGS) entry which is preliminary data.</text>
</comment>
<dbReference type="RefSeq" id="WP_376996620.1">
    <property type="nucleotide sequence ID" value="NZ_JBHSLC010000038.1"/>
</dbReference>